<dbReference type="Proteomes" id="UP001214576">
    <property type="component" value="Unassembled WGS sequence"/>
</dbReference>
<reference evidence="2" key="1">
    <citation type="submission" date="2022-03" db="EMBL/GenBank/DDBJ databases">
        <title>Genomic analyses of argali, domestic sheep and their hybrids provide insights into chromosomal evolution, heterosis and genetic basis of agronomic traits.</title>
        <authorList>
            <person name="Li M."/>
        </authorList>
    </citation>
    <scope>NUCLEOTIDE SEQUENCE</scope>
    <source>
        <strain evidence="2">CAU-MHL-2022a</strain>
        <tissue evidence="2">Skin</tissue>
    </source>
</reference>
<sequence>MFKELKLKTTPCDAKETAKSSTTTTRERTSNVLFMTQGSFNDLISPDLTLYNTWGKKIECAGCRSLEDSGEREERKLTQQKAKENVKKLEISTNLQELKTTELGKWDSEKEKSPKAPEFLAVTGSKV</sequence>
<protein>
    <submittedName>
        <fullName evidence="2">Uncharacterized protein</fullName>
    </submittedName>
</protein>
<evidence type="ECO:0000313" key="3">
    <source>
        <dbReference type="Proteomes" id="UP001214576"/>
    </source>
</evidence>
<name>A0AAD4U063_OVIAM</name>
<organism evidence="2 3">
    <name type="scientific">Ovis ammon polii</name>
    <dbReference type="NCBI Taxonomy" id="230172"/>
    <lineage>
        <taxon>Eukaryota</taxon>
        <taxon>Metazoa</taxon>
        <taxon>Chordata</taxon>
        <taxon>Craniata</taxon>
        <taxon>Vertebrata</taxon>
        <taxon>Euteleostomi</taxon>
        <taxon>Mammalia</taxon>
        <taxon>Eutheria</taxon>
        <taxon>Laurasiatheria</taxon>
        <taxon>Artiodactyla</taxon>
        <taxon>Ruminantia</taxon>
        <taxon>Pecora</taxon>
        <taxon>Bovidae</taxon>
        <taxon>Caprinae</taxon>
        <taxon>Ovis</taxon>
    </lineage>
</organism>
<evidence type="ECO:0000256" key="1">
    <source>
        <dbReference type="SAM" id="MobiDB-lite"/>
    </source>
</evidence>
<gene>
    <name evidence="2" type="ORF">MG293_014516</name>
</gene>
<feature type="region of interest" description="Disordered" evidence="1">
    <location>
        <begin position="105"/>
        <end position="127"/>
    </location>
</feature>
<evidence type="ECO:0000313" key="2">
    <source>
        <dbReference type="EMBL" id="KAI4535290.1"/>
    </source>
</evidence>
<feature type="compositionally biased region" description="Basic and acidic residues" evidence="1">
    <location>
        <begin position="1"/>
        <end position="18"/>
    </location>
</feature>
<accession>A0AAD4U063</accession>
<proteinExistence type="predicted"/>
<keyword evidence="3" id="KW-1185">Reference proteome</keyword>
<dbReference type="AlphaFoldDB" id="A0AAD4U063"/>
<feature type="compositionally biased region" description="Basic and acidic residues" evidence="1">
    <location>
        <begin position="105"/>
        <end position="115"/>
    </location>
</feature>
<comment type="caution">
    <text evidence="2">The sequence shown here is derived from an EMBL/GenBank/DDBJ whole genome shotgun (WGS) entry which is preliminary data.</text>
</comment>
<dbReference type="EMBL" id="JAKZEL010000018">
    <property type="protein sequence ID" value="KAI4535290.1"/>
    <property type="molecule type" value="Genomic_DNA"/>
</dbReference>
<feature type="region of interest" description="Disordered" evidence="1">
    <location>
        <begin position="1"/>
        <end position="26"/>
    </location>
</feature>